<keyword evidence="3" id="KW-0131">Cell cycle</keyword>
<feature type="domain" description="AAA+ ATPase" evidence="2">
    <location>
        <begin position="157"/>
        <end position="312"/>
    </location>
</feature>
<dbReference type="GO" id="GO:0005634">
    <property type="term" value="C:nucleus"/>
    <property type="evidence" value="ECO:0007669"/>
    <property type="project" value="TreeGrafter"/>
</dbReference>
<dbReference type="PANTHER" id="PTHR23077">
    <property type="entry name" value="AAA-FAMILY ATPASE"/>
    <property type="match status" value="1"/>
</dbReference>
<dbReference type="GO" id="GO:0097352">
    <property type="term" value="P:autophagosome maturation"/>
    <property type="evidence" value="ECO:0007669"/>
    <property type="project" value="TreeGrafter"/>
</dbReference>
<dbReference type="Proteomes" id="UP000284403">
    <property type="component" value="Unassembled WGS sequence"/>
</dbReference>
<dbReference type="EMBL" id="MKKU01000238">
    <property type="protein sequence ID" value="RNF18222.1"/>
    <property type="molecule type" value="Genomic_DNA"/>
</dbReference>
<organism evidence="3 4">
    <name type="scientific">Trypanosoma conorhini</name>
    <dbReference type="NCBI Taxonomy" id="83891"/>
    <lineage>
        <taxon>Eukaryota</taxon>
        <taxon>Discoba</taxon>
        <taxon>Euglenozoa</taxon>
        <taxon>Kinetoplastea</taxon>
        <taxon>Metakinetoplastina</taxon>
        <taxon>Trypanosomatida</taxon>
        <taxon>Trypanosomatidae</taxon>
        <taxon>Trypanosoma</taxon>
    </lineage>
</organism>
<evidence type="ECO:0000313" key="4">
    <source>
        <dbReference type="Proteomes" id="UP000284403"/>
    </source>
</evidence>
<dbReference type="InterPro" id="IPR003593">
    <property type="entry name" value="AAA+_ATPase"/>
</dbReference>
<keyword evidence="4" id="KW-1185">Reference proteome</keyword>
<dbReference type="RefSeq" id="XP_029228420.1">
    <property type="nucleotide sequence ID" value="XM_029371481.1"/>
</dbReference>
<protein>
    <submittedName>
        <fullName evidence="3">Putative cell division cycle protein</fullName>
    </submittedName>
</protein>
<dbReference type="InterPro" id="IPR003959">
    <property type="entry name" value="ATPase_AAA_core"/>
</dbReference>
<comment type="caution">
    <text evidence="3">The sequence shown here is derived from an EMBL/GenBank/DDBJ whole genome shotgun (WGS) entry which is preliminary data.</text>
</comment>
<dbReference type="Pfam" id="PF00004">
    <property type="entry name" value="AAA"/>
    <property type="match status" value="2"/>
</dbReference>
<dbReference type="OrthoDB" id="272635at2759"/>
<dbReference type="SMART" id="SM00382">
    <property type="entry name" value="AAA"/>
    <property type="match status" value="2"/>
</dbReference>
<dbReference type="GO" id="GO:0031593">
    <property type="term" value="F:polyubiquitin modification-dependent protein binding"/>
    <property type="evidence" value="ECO:0007669"/>
    <property type="project" value="TreeGrafter"/>
</dbReference>
<evidence type="ECO:0000259" key="2">
    <source>
        <dbReference type="SMART" id="SM00382"/>
    </source>
</evidence>
<dbReference type="GO" id="GO:0051301">
    <property type="term" value="P:cell division"/>
    <property type="evidence" value="ECO:0007669"/>
    <property type="project" value="UniProtKB-KW"/>
</dbReference>
<gene>
    <name evidence="3" type="ORF">Tco025E_04571</name>
</gene>
<evidence type="ECO:0000256" key="1">
    <source>
        <dbReference type="SAM" id="SignalP"/>
    </source>
</evidence>
<sequence length="658" mass="70116">MRGETGLLVLAAPLVWWPSAEELHQHPLDARRTFFSAVTSAGVAVGAADRVVGLSRLGTSVMFSGVLDGSSARVYDPFSGAEVTLAVRTPPSEQALASGASLQSLAEADRVRVEAAAVEAGAALCPPAEMSDPLCERHVAAAVRHILHYLQRARLPGVCSVLFTGEHGVGKTHTMRRVAQQFPSVVDAQGVRHVVERRDLGVDRLLQLNEQEAVTMLRRMFAVPPVASSSGAEAVLLLLTLDAVDLLWSDANLLVALVSHQLCALLDELREPAGAAHAHFHLVLLATANTTTSLPAALLTRLSSRVVHVTPPSLQERQGCIDRHSASSSFPPAVRRRVAELLAGYTAGQLAALQEGETLPQMLEREAVSGGRQAEVEGREAQAERLDAYRGLIGLDAVVRELEEFVVWPLLHLRLLRRCGVMVPRGVVVCGPAGSGKTALLKALARRLRSEAARGVHVTLVDGLALIEKEVGRTEKNIAALFAAARATSPTALFLDNIDSLAPPRGRQTGEVSNAADRALSTLLTEMDGISNRHGDGDVVFVVASAPHFAALDPAISRPGRLDLRLELPLPTAAELRGHVVWRIMACVAECGGADAAADAGTTAARVEADVARWMGTRRVTVAEANAFVREVVLCMLEASSNAPLDRLWEALRRAAAW</sequence>
<name>A0A422PKG2_9TRYP</name>
<keyword evidence="3" id="KW-0132">Cell division</keyword>
<dbReference type="GO" id="GO:0005524">
    <property type="term" value="F:ATP binding"/>
    <property type="evidence" value="ECO:0007669"/>
    <property type="project" value="InterPro"/>
</dbReference>
<dbReference type="InterPro" id="IPR050168">
    <property type="entry name" value="AAA_ATPase_domain"/>
</dbReference>
<reference evidence="3 4" key="1">
    <citation type="journal article" date="2018" name="BMC Genomics">
        <title>Genomic comparison of Trypanosoma conorhini and Trypanosoma rangeli to Trypanosoma cruzi strains of high and low virulence.</title>
        <authorList>
            <person name="Bradwell K.R."/>
            <person name="Koparde V.N."/>
            <person name="Matveyev A.V."/>
            <person name="Serrano M.G."/>
            <person name="Alves J.M."/>
            <person name="Parikh H."/>
            <person name="Huang B."/>
            <person name="Lee V."/>
            <person name="Espinosa-Alvarez O."/>
            <person name="Ortiz P.A."/>
            <person name="Costa-Martins A.G."/>
            <person name="Teixeira M.M."/>
            <person name="Buck G.A."/>
        </authorList>
    </citation>
    <scope>NUCLEOTIDE SEQUENCE [LARGE SCALE GENOMIC DNA]</scope>
    <source>
        <strain evidence="3 4">025E</strain>
    </source>
</reference>
<dbReference type="GO" id="GO:0030970">
    <property type="term" value="P:retrograde protein transport, ER to cytosol"/>
    <property type="evidence" value="ECO:0007669"/>
    <property type="project" value="TreeGrafter"/>
</dbReference>
<dbReference type="GO" id="GO:0051228">
    <property type="term" value="P:mitotic spindle disassembly"/>
    <property type="evidence" value="ECO:0007669"/>
    <property type="project" value="TreeGrafter"/>
</dbReference>
<dbReference type="GO" id="GO:0016887">
    <property type="term" value="F:ATP hydrolysis activity"/>
    <property type="evidence" value="ECO:0007669"/>
    <property type="project" value="InterPro"/>
</dbReference>
<accession>A0A422PKG2</accession>
<keyword evidence="1" id="KW-0732">Signal</keyword>
<dbReference type="SUPFAM" id="SSF52540">
    <property type="entry name" value="P-loop containing nucleoside triphosphate hydrolases"/>
    <property type="match status" value="2"/>
</dbReference>
<evidence type="ECO:0000313" key="3">
    <source>
        <dbReference type="EMBL" id="RNF18222.1"/>
    </source>
</evidence>
<dbReference type="AlphaFoldDB" id="A0A422PKG2"/>
<proteinExistence type="predicted"/>
<feature type="signal peptide" evidence="1">
    <location>
        <begin position="1"/>
        <end position="22"/>
    </location>
</feature>
<dbReference type="InterPro" id="IPR027417">
    <property type="entry name" value="P-loop_NTPase"/>
</dbReference>
<dbReference type="GO" id="GO:0005829">
    <property type="term" value="C:cytosol"/>
    <property type="evidence" value="ECO:0007669"/>
    <property type="project" value="TreeGrafter"/>
</dbReference>
<dbReference type="Gene3D" id="3.40.50.300">
    <property type="entry name" value="P-loop containing nucleotide triphosphate hydrolases"/>
    <property type="match status" value="2"/>
</dbReference>
<dbReference type="GeneID" id="40318182"/>
<dbReference type="PANTHER" id="PTHR23077:SF197">
    <property type="entry name" value="DIVISION CYCLE PROTEIN, PUTATIVE-RELATED"/>
    <property type="match status" value="1"/>
</dbReference>
<feature type="chain" id="PRO_5019488001" evidence="1">
    <location>
        <begin position="23"/>
        <end position="658"/>
    </location>
</feature>
<feature type="domain" description="AAA+ ATPase" evidence="2">
    <location>
        <begin position="423"/>
        <end position="572"/>
    </location>
</feature>
<dbReference type="GO" id="GO:0034098">
    <property type="term" value="C:VCP-NPL4-UFD1 AAA ATPase complex"/>
    <property type="evidence" value="ECO:0007669"/>
    <property type="project" value="TreeGrafter"/>
</dbReference>
<dbReference type="FunFam" id="3.40.50.300:FF:001602">
    <property type="entry name" value="Cell division cycle protein-like protein"/>
    <property type="match status" value="1"/>
</dbReference>